<name>A0A084EIT1_SPHYA</name>
<evidence type="ECO:0000259" key="1">
    <source>
        <dbReference type="SMART" id="SM00829"/>
    </source>
</evidence>
<dbReference type="Pfam" id="PF08240">
    <property type="entry name" value="ADH_N"/>
    <property type="match status" value="1"/>
</dbReference>
<dbReference type="Gene3D" id="3.90.180.10">
    <property type="entry name" value="Medium-chain alcohol dehydrogenases, catalytic domain"/>
    <property type="match status" value="1"/>
</dbReference>
<dbReference type="Pfam" id="PF13602">
    <property type="entry name" value="ADH_zinc_N_2"/>
    <property type="match status" value="1"/>
</dbReference>
<dbReference type="RefSeq" id="WP_051886774.1">
    <property type="nucleotide sequence ID" value="NZ_JGVR01000019.1"/>
</dbReference>
<dbReference type="SUPFAM" id="SSF50129">
    <property type="entry name" value="GroES-like"/>
    <property type="match status" value="1"/>
</dbReference>
<dbReference type="EMBL" id="JGVR01000019">
    <property type="protein sequence ID" value="KEZ17873.1"/>
    <property type="molecule type" value="Genomic_DNA"/>
</dbReference>
<dbReference type="PATRIC" id="fig|13690.10.peg.3124"/>
<dbReference type="PANTHER" id="PTHR43482:SF1">
    <property type="entry name" value="PROTEIN AST1-RELATED"/>
    <property type="match status" value="1"/>
</dbReference>
<comment type="caution">
    <text evidence="2">The sequence shown here is derived from an EMBL/GenBank/DDBJ whole genome shotgun (WGS) entry which is preliminary data.</text>
</comment>
<dbReference type="InterPro" id="IPR052585">
    <property type="entry name" value="Lipid_raft_assoc_Zn_ADH"/>
</dbReference>
<dbReference type="PANTHER" id="PTHR43482">
    <property type="entry name" value="PROTEIN AST1-RELATED"/>
    <property type="match status" value="1"/>
</dbReference>
<evidence type="ECO:0000313" key="2">
    <source>
        <dbReference type="EMBL" id="KEZ17873.1"/>
    </source>
</evidence>
<dbReference type="InterPro" id="IPR020843">
    <property type="entry name" value="ER"/>
</dbReference>
<dbReference type="AlphaFoldDB" id="A0A084EIT1"/>
<dbReference type="InterPro" id="IPR011032">
    <property type="entry name" value="GroES-like_sf"/>
</dbReference>
<dbReference type="InterPro" id="IPR013154">
    <property type="entry name" value="ADH-like_N"/>
</dbReference>
<proteinExistence type="predicted"/>
<reference evidence="2 3" key="1">
    <citation type="submission" date="2014-03" db="EMBL/GenBank/DDBJ databases">
        <title>Genome sequence of Sphingobium yanoikuyae B1.</title>
        <authorList>
            <person name="Gan H.M."/>
            <person name="Gan H.Y."/>
            <person name="Savka M.A."/>
        </authorList>
    </citation>
    <scope>NUCLEOTIDE SEQUENCE [LARGE SCALE GENOMIC DNA]</scope>
    <source>
        <strain evidence="2 3">B1</strain>
    </source>
</reference>
<evidence type="ECO:0000313" key="3">
    <source>
        <dbReference type="Proteomes" id="UP000028534"/>
    </source>
</evidence>
<dbReference type="GO" id="GO:0016491">
    <property type="term" value="F:oxidoreductase activity"/>
    <property type="evidence" value="ECO:0007669"/>
    <property type="project" value="InterPro"/>
</dbReference>
<gene>
    <name evidence="2" type="ORF">CP98_03047</name>
</gene>
<feature type="domain" description="Enoyl reductase (ER)" evidence="1">
    <location>
        <begin position="10"/>
        <end position="329"/>
    </location>
</feature>
<dbReference type="eggNOG" id="COG0604">
    <property type="taxonomic scope" value="Bacteria"/>
</dbReference>
<dbReference type="CDD" id="cd05289">
    <property type="entry name" value="MDR_like_2"/>
    <property type="match status" value="1"/>
</dbReference>
<dbReference type="SMART" id="SM00829">
    <property type="entry name" value="PKS_ER"/>
    <property type="match status" value="1"/>
</dbReference>
<accession>A0A084EIT1</accession>
<dbReference type="Proteomes" id="UP000028534">
    <property type="component" value="Unassembled WGS sequence"/>
</dbReference>
<protein>
    <submittedName>
        <fullName evidence="2">Alcohol dehydrogenase</fullName>
    </submittedName>
</protein>
<dbReference type="SUPFAM" id="SSF51735">
    <property type="entry name" value="NAD(P)-binding Rossmann-fold domains"/>
    <property type="match status" value="1"/>
</dbReference>
<dbReference type="Gene3D" id="3.40.50.720">
    <property type="entry name" value="NAD(P)-binding Rossmann-like Domain"/>
    <property type="match status" value="1"/>
</dbReference>
<sequence length="356" mass="37581">MKAIRFHEFGAPGVLRYEDAPKPAVRPGEVLVRVHAAGLNPPDWYLREGYKALPPEWRPPIELPAIPGSDVSGIVEAVAPDVTAFSPGDEVFGMIRFPSFGESLGYAEYVSAPASDLALKPRGLDHVHAAAAPMSGLTAWQYLIELGHSEPNPLQPGRHDPVPLEGKSVMINGAGGGVGHLALQLAKHKGARVIAIASGRHETFLRDLGADEFIDYTKIKAEDSVREVDLVVDAVGGPTASRFLRSIRRGGALFPIFPLGFAGHDEAANLGVTVSATQVRSNGAQLAELGRLLDSGTVRVAVDSTYPLSEAAAAHERAEAGHIQGKIVLIVEGGDAAVTREAGTSGGQWPPRVQGH</sequence>
<dbReference type="InterPro" id="IPR036291">
    <property type="entry name" value="NAD(P)-bd_dom_sf"/>
</dbReference>
<organism evidence="2 3">
    <name type="scientific">Sphingobium yanoikuyae</name>
    <name type="common">Sphingomonas yanoikuyae</name>
    <dbReference type="NCBI Taxonomy" id="13690"/>
    <lineage>
        <taxon>Bacteria</taxon>
        <taxon>Pseudomonadati</taxon>
        <taxon>Pseudomonadota</taxon>
        <taxon>Alphaproteobacteria</taxon>
        <taxon>Sphingomonadales</taxon>
        <taxon>Sphingomonadaceae</taxon>
        <taxon>Sphingobium</taxon>
    </lineage>
</organism>